<name>A0ABM5Y430_VIBHA</name>
<protein>
    <submittedName>
        <fullName evidence="2">SAM-dependent methyltransferase</fullName>
    </submittedName>
</protein>
<sequence>MSVKWNEYYQKVAQQPHRPNVERAANLLTLDNKTAIDAGCGTGRDSQYLLSRGYTVHAFDAHQDAVETCLTRFEGNPHYSISHSCFSDFTYPACSLFIASASLFFCPSEHFAKVWQKINKALVPNGVFCGDLLGINDSWVEADTHPNISAFTKEQVEALFEGYEILHFHERDEDGTTAVGHTKHWHTFSITAIKR</sequence>
<dbReference type="EMBL" id="CP014039">
    <property type="protein sequence ID" value="AMG00293.1"/>
    <property type="molecule type" value="Genomic_DNA"/>
</dbReference>
<gene>
    <name evidence="2" type="ORF">AL538_21620</name>
</gene>
<evidence type="ECO:0000313" key="2">
    <source>
        <dbReference type="EMBL" id="AMG00293.1"/>
    </source>
</evidence>
<dbReference type="Proteomes" id="UP000067422">
    <property type="component" value="Chromosome 2"/>
</dbReference>
<dbReference type="InterPro" id="IPR029063">
    <property type="entry name" value="SAM-dependent_MTases_sf"/>
</dbReference>
<keyword evidence="3" id="KW-1185">Reference proteome</keyword>
<keyword evidence="2" id="KW-0808">Transferase</keyword>
<dbReference type="Gene3D" id="3.40.50.150">
    <property type="entry name" value="Vaccinia Virus protein VP39"/>
    <property type="match status" value="1"/>
</dbReference>
<dbReference type="GO" id="GO:0008168">
    <property type="term" value="F:methyltransferase activity"/>
    <property type="evidence" value="ECO:0007669"/>
    <property type="project" value="UniProtKB-KW"/>
</dbReference>
<accession>A0ABM5Y430</accession>
<dbReference type="InterPro" id="IPR041698">
    <property type="entry name" value="Methyltransf_25"/>
</dbReference>
<dbReference type="SUPFAM" id="SSF53335">
    <property type="entry name" value="S-adenosyl-L-methionine-dependent methyltransferases"/>
    <property type="match status" value="1"/>
</dbReference>
<evidence type="ECO:0000259" key="1">
    <source>
        <dbReference type="Pfam" id="PF13649"/>
    </source>
</evidence>
<evidence type="ECO:0000313" key="3">
    <source>
        <dbReference type="Proteomes" id="UP000067422"/>
    </source>
</evidence>
<organism evidence="2 3">
    <name type="scientific">Vibrio harveyi</name>
    <name type="common">Beneckea harveyi</name>
    <dbReference type="NCBI Taxonomy" id="669"/>
    <lineage>
        <taxon>Bacteria</taxon>
        <taxon>Pseudomonadati</taxon>
        <taxon>Pseudomonadota</taxon>
        <taxon>Gammaproteobacteria</taxon>
        <taxon>Vibrionales</taxon>
        <taxon>Vibrionaceae</taxon>
        <taxon>Vibrio</taxon>
    </lineage>
</organism>
<dbReference type="Pfam" id="PF13649">
    <property type="entry name" value="Methyltransf_25"/>
    <property type="match status" value="1"/>
</dbReference>
<proteinExistence type="predicted"/>
<dbReference type="GO" id="GO:0032259">
    <property type="term" value="P:methylation"/>
    <property type="evidence" value="ECO:0007669"/>
    <property type="project" value="UniProtKB-KW"/>
</dbReference>
<keyword evidence="2" id="KW-0489">Methyltransferase</keyword>
<dbReference type="RefSeq" id="WP_061066222.1">
    <property type="nucleotide sequence ID" value="NZ_CP014039.2"/>
</dbReference>
<feature type="domain" description="Methyltransferase" evidence="1">
    <location>
        <begin position="36"/>
        <end position="126"/>
    </location>
</feature>
<dbReference type="CDD" id="cd02440">
    <property type="entry name" value="AdoMet_MTases"/>
    <property type="match status" value="1"/>
</dbReference>
<reference evidence="2" key="1">
    <citation type="submission" date="2018-01" db="EMBL/GenBank/DDBJ databases">
        <title>FDA dAtabase for Regulatory Grade micrObial Sequences (FDA-ARGOS): Supporting development and validation of Infectious Disease Dx tests.</title>
        <authorList>
            <person name="Hoffmann M."/>
            <person name="Allard M."/>
            <person name="Evans P."/>
            <person name="Brown E."/>
            <person name="Tallon L."/>
            <person name="Sadzewicz L."/>
            <person name="Sengamalay N."/>
            <person name="Ott S."/>
            <person name="Godinez A."/>
            <person name="Nagaraj S."/>
            <person name="Vyas G."/>
            <person name="Aluvathingal J."/>
            <person name="Nadendla S."/>
            <person name="Geyer C."/>
            <person name="Sichtig H."/>
        </authorList>
    </citation>
    <scope>NUCLEOTIDE SEQUENCE</scope>
    <source>
        <strain evidence="2">FDAARGOS_107</strain>
    </source>
</reference>